<evidence type="ECO:0000313" key="2">
    <source>
        <dbReference type="EMBL" id="KAI8036404.1"/>
    </source>
</evidence>
<dbReference type="AlphaFoldDB" id="A0A9P9YH13"/>
<keyword evidence="3" id="KW-1185">Reference proteome</keyword>
<dbReference type="EMBL" id="JAMKOV010000020">
    <property type="protein sequence ID" value="KAI8036404.1"/>
    <property type="molecule type" value="Genomic_DNA"/>
</dbReference>
<proteinExistence type="predicted"/>
<evidence type="ECO:0000313" key="3">
    <source>
        <dbReference type="Proteomes" id="UP001059596"/>
    </source>
</evidence>
<evidence type="ECO:0000256" key="1">
    <source>
        <dbReference type="SAM" id="Phobius"/>
    </source>
</evidence>
<dbReference type="Proteomes" id="UP001059596">
    <property type="component" value="Unassembled WGS sequence"/>
</dbReference>
<accession>A0A9P9YH13</accession>
<feature type="transmembrane region" description="Helical" evidence="1">
    <location>
        <begin position="99"/>
        <end position="122"/>
    </location>
</feature>
<keyword evidence="1" id="KW-0812">Transmembrane</keyword>
<feature type="non-terminal residue" evidence="2">
    <location>
        <position position="1"/>
    </location>
</feature>
<name>A0A9P9YH13_9MUSC</name>
<keyword evidence="1" id="KW-0472">Membrane</keyword>
<gene>
    <name evidence="2" type="ORF">M5D96_010816</name>
</gene>
<comment type="caution">
    <text evidence="2">The sequence shown here is derived from an EMBL/GenBank/DDBJ whole genome shotgun (WGS) entry which is preliminary data.</text>
</comment>
<organism evidence="2 3">
    <name type="scientific">Drosophila gunungcola</name>
    <name type="common">fruit fly</name>
    <dbReference type="NCBI Taxonomy" id="103775"/>
    <lineage>
        <taxon>Eukaryota</taxon>
        <taxon>Metazoa</taxon>
        <taxon>Ecdysozoa</taxon>
        <taxon>Arthropoda</taxon>
        <taxon>Hexapoda</taxon>
        <taxon>Insecta</taxon>
        <taxon>Pterygota</taxon>
        <taxon>Neoptera</taxon>
        <taxon>Endopterygota</taxon>
        <taxon>Diptera</taxon>
        <taxon>Brachycera</taxon>
        <taxon>Muscomorpha</taxon>
        <taxon>Ephydroidea</taxon>
        <taxon>Drosophilidae</taxon>
        <taxon>Drosophila</taxon>
        <taxon>Sophophora</taxon>
    </lineage>
</organism>
<sequence length="152" mass="17731">YKRAPPQNQRQSQKKIIANRAVGVQDKCESDKKRPRNRVRYTTGKNSNRGGSIRVIEFRARKKYNLYIMGSTTSKAYDNTANVVNNVEIVDHKEDITKVYNVLCLITGLLIFMLILSFLRIYKRSVQRRRDHGHELEKIMAVAANWPERSQH</sequence>
<reference evidence="2" key="1">
    <citation type="journal article" date="2023" name="Genome Biol. Evol.">
        <title>Long-read-based Genome Assembly of Drosophila gunungcola Reveals Fewer Chemosensory Genes in Flower-breeding Species.</title>
        <authorList>
            <person name="Negi A."/>
            <person name="Liao B.Y."/>
            <person name="Yeh S.D."/>
        </authorList>
    </citation>
    <scope>NUCLEOTIDE SEQUENCE</scope>
    <source>
        <strain evidence="2">Sukarami</strain>
    </source>
</reference>
<keyword evidence="1" id="KW-1133">Transmembrane helix</keyword>
<protein>
    <submittedName>
        <fullName evidence="2">Uncharacterized protein</fullName>
    </submittedName>
</protein>